<evidence type="ECO:0000313" key="3">
    <source>
        <dbReference type="Proteomes" id="UP000198571"/>
    </source>
</evidence>
<keyword evidence="1" id="KW-1133">Transmembrane helix</keyword>
<keyword evidence="3" id="KW-1185">Reference proteome</keyword>
<dbReference type="PANTHER" id="PTHR33802:SF1">
    <property type="entry name" value="XK-RELATED PROTEIN"/>
    <property type="match status" value="1"/>
</dbReference>
<feature type="transmembrane region" description="Helical" evidence="1">
    <location>
        <begin position="227"/>
        <end position="247"/>
    </location>
</feature>
<feature type="transmembrane region" description="Helical" evidence="1">
    <location>
        <begin position="149"/>
        <end position="168"/>
    </location>
</feature>
<feature type="transmembrane region" description="Helical" evidence="1">
    <location>
        <begin position="110"/>
        <end position="129"/>
    </location>
</feature>
<sequence length="257" mass="29261">MSSEHTLKVFKWINLLTLIGVVIINALSNSLPFNNLTTGQLSERVNVLFTPAGYVFSIWSVIYILLAIWVIRPFFSIKKGDVQAYHSVGYAFLVNGILNSSWLFLFHYEFYITTMFVMAALLINLIVIYRRVFAVSGTTIWMRLPFSVYIGWVSVATIVNTGIFFNALGFEDGLLFSPQTWTNTLLIVAVGLAVWFIWSQGETVFPLVFVWAFTGIAVERWNEYPSIAVFALSAAVVLLLITIIQIYKFRGFYKIRD</sequence>
<dbReference type="InterPro" id="IPR038330">
    <property type="entry name" value="TspO/MBR-related_sf"/>
</dbReference>
<keyword evidence="1" id="KW-0472">Membrane</keyword>
<dbReference type="AlphaFoldDB" id="A0A1H9SHK0"/>
<feature type="transmembrane region" description="Helical" evidence="1">
    <location>
        <begin position="12"/>
        <end position="31"/>
    </location>
</feature>
<protein>
    <submittedName>
        <fullName evidence="2">TspO/MBR family protein</fullName>
    </submittedName>
</protein>
<accession>A0A1H9SHK0</accession>
<feature type="transmembrane region" description="Helical" evidence="1">
    <location>
        <begin position="180"/>
        <end position="197"/>
    </location>
</feature>
<name>A0A1H9SHK0_9BACI</name>
<dbReference type="PANTHER" id="PTHR33802">
    <property type="entry name" value="SI:CH211-161H7.5-RELATED"/>
    <property type="match status" value="1"/>
</dbReference>
<reference evidence="3" key="1">
    <citation type="submission" date="2016-10" db="EMBL/GenBank/DDBJ databases">
        <authorList>
            <person name="Varghese N."/>
            <person name="Submissions S."/>
        </authorList>
    </citation>
    <scope>NUCLEOTIDE SEQUENCE [LARGE SCALE GENOMIC DNA]</scope>
    <source>
        <strain evidence="3">S9</strain>
    </source>
</reference>
<proteinExistence type="predicted"/>
<dbReference type="RefSeq" id="WP_093049067.1">
    <property type="nucleotide sequence ID" value="NZ_FOGT01000004.1"/>
</dbReference>
<evidence type="ECO:0000313" key="2">
    <source>
        <dbReference type="EMBL" id="SER84095.1"/>
    </source>
</evidence>
<organism evidence="2 3">
    <name type="scientific">Salipaludibacillus aurantiacus</name>
    <dbReference type="NCBI Taxonomy" id="1601833"/>
    <lineage>
        <taxon>Bacteria</taxon>
        <taxon>Bacillati</taxon>
        <taxon>Bacillota</taxon>
        <taxon>Bacilli</taxon>
        <taxon>Bacillales</taxon>
        <taxon>Bacillaceae</taxon>
    </lineage>
</organism>
<dbReference type="STRING" id="1601833.SAMN05518684_104210"/>
<gene>
    <name evidence="2" type="ORF">SAMN05518684_104210</name>
</gene>
<feature type="transmembrane region" description="Helical" evidence="1">
    <location>
        <begin position="51"/>
        <end position="71"/>
    </location>
</feature>
<dbReference type="Proteomes" id="UP000198571">
    <property type="component" value="Unassembled WGS sequence"/>
</dbReference>
<evidence type="ECO:0000256" key="1">
    <source>
        <dbReference type="SAM" id="Phobius"/>
    </source>
</evidence>
<keyword evidence="1" id="KW-0812">Transmembrane</keyword>
<dbReference type="EMBL" id="FOGT01000004">
    <property type="protein sequence ID" value="SER84095.1"/>
    <property type="molecule type" value="Genomic_DNA"/>
</dbReference>
<dbReference type="Gene3D" id="1.20.1260.100">
    <property type="entry name" value="TspO/MBR protein"/>
    <property type="match status" value="1"/>
</dbReference>
<feature type="transmembrane region" description="Helical" evidence="1">
    <location>
        <begin position="204"/>
        <end position="221"/>
    </location>
</feature>
<dbReference type="OrthoDB" id="5189031at2"/>
<feature type="transmembrane region" description="Helical" evidence="1">
    <location>
        <begin position="83"/>
        <end position="104"/>
    </location>
</feature>